<gene>
    <name evidence="2" type="ORF">SDC9_06328</name>
</gene>
<comment type="caution">
    <text evidence="2">The sequence shown here is derived from an EMBL/GenBank/DDBJ whole genome shotgun (WGS) entry which is preliminary data.</text>
</comment>
<dbReference type="Pfam" id="PF00535">
    <property type="entry name" value="Glycos_transf_2"/>
    <property type="match status" value="1"/>
</dbReference>
<proteinExistence type="predicted"/>
<protein>
    <recommendedName>
        <fullName evidence="1">Glycosyltransferase 2-like domain-containing protein</fullName>
    </recommendedName>
</protein>
<name>A0A644T1M2_9ZZZZ</name>
<reference evidence="2" key="1">
    <citation type="submission" date="2019-08" db="EMBL/GenBank/DDBJ databases">
        <authorList>
            <person name="Kucharzyk K."/>
            <person name="Murdoch R.W."/>
            <person name="Higgins S."/>
            <person name="Loffler F."/>
        </authorList>
    </citation>
    <scope>NUCLEOTIDE SEQUENCE</scope>
</reference>
<feature type="domain" description="Glycosyltransferase 2-like" evidence="1">
    <location>
        <begin position="12"/>
        <end position="116"/>
    </location>
</feature>
<dbReference type="SUPFAM" id="SSF53448">
    <property type="entry name" value="Nucleotide-diphospho-sugar transferases"/>
    <property type="match status" value="1"/>
</dbReference>
<dbReference type="AlphaFoldDB" id="A0A644T1M2"/>
<sequence>MSEKMSPEVTASVLISTYNWPWALEKVFWGFFAQNRRDFELLIADDGSRPETAELVARMAARSPVPVTHVWQPDAGFGKCRILNKALALAAGERIIVTDGDCVVRNDFVDTHIRQARPGHFLSGSYFKQTPETSAAIDEASVTSQACFTPRWLMAHGAPARRMVKVIGRSRLGWLMDRLSGASPTWNGHSASCLRSEALAVNGFNEEMGYGGLDVEFGLRLNRLGLTAWRIRFSTVALHLHHERGYATPEMRAGSREVKERTRALGLLRAERGVDQWLGPDGAAQLGPEDRVTRYPAAL</sequence>
<dbReference type="InterPro" id="IPR050834">
    <property type="entry name" value="Glycosyltransf_2"/>
</dbReference>
<evidence type="ECO:0000259" key="1">
    <source>
        <dbReference type="Pfam" id="PF00535"/>
    </source>
</evidence>
<dbReference type="PANTHER" id="PTHR43685">
    <property type="entry name" value="GLYCOSYLTRANSFERASE"/>
    <property type="match status" value="1"/>
</dbReference>
<dbReference type="PANTHER" id="PTHR43685:SF3">
    <property type="entry name" value="SLR2126 PROTEIN"/>
    <property type="match status" value="1"/>
</dbReference>
<dbReference type="InterPro" id="IPR001173">
    <property type="entry name" value="Glyco_trans_2-like"/>
</dbReference>
<evidence type="ECO:0000313" key="2">
    <source>
        <dbReference type="EMBL" id="MPL60766.1"/>
    </source>
</evidence>
<dbReference type="CDD" id="cd06420">
    <property type="entry name" value="GT2_Chondriotin_Pol_N"/>
    <property type="match status" value="1"/>
</dbReference>
<dbReference type="Gene3D" id="3.90.550.10">
    <property type="entry name" value="Spore Coat Polysaccharide Biosynthesis Protein SpsA, Chain A"/>
    <property type="match status" value="1"/>
</dbReference>
<organism evidence="2">
    <name type="scientific">bioreactor metagenome</name>
    <dbReference type="NCBI Taxonomy" id="1076179"/>
    <lineage>
        <taxon>unclassified sequences</taxon>
        <taxon>metagenomes</taxon>
        <taxon>ecological metagenomes</taxon>
    </lineage>
</organism>
<accession>A0A644T1M2</accession>
<dbReference type="InterPro" id="IPR029044">
    <property type="entry name" value="Nucleotide-diphossugar_trans"/>
</dbReference>
<dbReference type="EMBL" id="VSSQ01000013">
    <property type="protein sequence ID" value="MPL60766.1"/>
    <property type="molecule type" value="Genomic_DNA"/>
</dbReference>